<reference evidence="1" key="1">
    <citation type="submission" date="2021-06" db="EMBL/GenBank/DDBJ databases">
        <authorList>
            <person name="Kallberg Y."/>
            <person name="Tangrot J."/>
            <person name="Rosling A."/>
        </authorList>
    </citation>
    <scope>NUCLEOTIDE SEQUENCE</scope>
    <source>
        <strain evidence="1">MA453B</strain>
    </source>
</reference>
<organism evidence="1 2">
    <name type="scientific">Dentiscutata erythropus</name>
    <dbReference type="NCBI Taxonomy" id="1348616"/>
    <lineage>
        <taxon>Eukaryota</taxon>
        <taxon>Fungi</taxon>
        <taxon>Fungi incertae sedis</taxon>
        <taxon>Mucoromycota</taxon>
        <taxon>Glomeromycotina</taxon>
        <taxon>Glomeromycetes</taxon>
        <taxon>Diversisporales</taxon>
        <taxon>Gigasporaceae</taxon>
        <taxon>Dentiscutata</taxon>
    </lineage>
</organism>
<dbReference type="Proteomes" id="UP000789405">
    <property type="component" value="Unassembled WGS sequence"/>
</dbReference>
<evidence type="ECO:0000313" key="1">
    <source>
        <dbReference type="EMBL" id="CAG8549208.1"/>
    </source>
</evidence>
<evidence type="ECO:0000313" key="2">
    <source>
        <dbReference type="Proteomes" id="UP000789405"/>
    </source>
</evidence>
<keyword evidence="2" id="KW-1185">Reference proteome</keyword>
<accession>A0A9N9FNQ3</accession>
<gene>
    <name evidence="1" type="ORF">DERYTH_LOCUS5182</name>
</gene>
<dbReference type="AlphaFoldDB" id="A0A9N9FNQ3"/>
<dbReference type="EMBL" id="CAJVPY010002120">
    <property type="protein sequence ID" value="CAG8549208.1"/>
    <property type="molecule type" value="Genomic_DNA"/>
</dbReference>
<name>A0A9N9FNQ3_9GLOM</name>
<comment type="caution">
    <text evidence="1">The sequence shown here is derived from an EMBL/GenBank/DDBJ whole genome shotgun (WGS) entry which is preliminary data.</text>
</comment>
<sequence length="60" mass="6938">QQFNTVDKAYAAVKNFAHSNRFGIKKGHVKKDANNDYEISRTFLEIKELAKTEDMLNFDS</sequence>
<dbReference type="OrthoDB" id="2436288at2759"/>
<feature type="non-terminal residue" evidence="1">
    <location>
        <position position="1"/>
    </location>
</feature>
<proteinExistence type="predicted"/>
<protein>
    <submittedName>
        <fullName evidence="1">15984_t:CDS:1</fullName>
    </submittedName>
</protein>